<organism evidence="3 4">
    <name type="scientific">Thiothrix unzii</name>
    <dbReference type="NCBI Taxonomy" id="111769"/>
    <lineage>
        <taxon>Bacteria</taxon>
        <taxon>Pseudomonadati</taxon>
        <taxon>Pseudomonadota</taxon>
        <taxon>Gammaproteobacteria</taxon>
        <taxon>Thiotrichales</taxon>
        <taxon>Thiotrichaceae</taxon>
        <taxon>Thiothrix</taxon>
    </lineage>
</organism>
<sequence>MKKSLILCFITLLSSPFVMADQSINFPENAPQLDVAFPDDWELKPKDGVLFANPKDDSNFFMELSKLEADKDHPDEAMEEAKASIEDSFKNVTYDEKPTEGENPGVTLQVLNAKGEDEEGKANINLILANHTESGDTYMLLWVSSSEAFEKHAEIAAKVIESIEAHGGDANKGDDKSSDASDTQTYSYPDKDKPLFTVDFPADWHITPDSEGAYVESPDKLVAMNVLLIDQGELDVAVEKMKKDVGAKYESIVWNEGKDPEVAKDDALGVTATYNNGQAEAKGVQYFVNFVEYVKKDGEKFLVIINQAPKKALETHADALEKTIKSIKVK</sequence>
<dbReference type="EMBL" id="CP072793">
    <property type="protein sequence ID" value="QTR52235.1"/>
    <property type="molecule type" value="Genomic_DNA"/>
</dbReference>
<protein>
    <recommendedName>
        <fullName evidence="5">DUF1795 domain-containing protein</fullName>
    </recommendedName>
</protein>
<evidence type="ECO:0000313" key="4">
    <source>
        <dbReference type="Proteomes" id="UP000672009"/>
    </source>
</evidence>
<accession>A0A975IH38</accession>
<gene>
    <name evidence="3" type="ORF">J9260_10845</name>
</gene>
<reference evidence="3" key="1">
    <citation type="submission" date="2021-04" db="EMBL/GenBank/DDBJ databases">
        <title>Genomics, taxonomy and metabolism of representatives of sulfur bacteria of the genus Thiothrix: Thiothrix fructosivorans QT, Thiothrix unzii A1T and three new species, Thiothrix subterranea sp. nov., Thiothrix litoralis sp. nov. and 'Candidatus Thiothrix anitrata' sp. nov.</title>
        <authorList>
            <person name="Ravin N.V."/>
            <person name="Smolyakov D."/>
            <person name="Rudenko T.S."/>
            <person name="Mardanov A.V."/>
            <person name="Beletsky A.V."/>
            <person name="Markov N.D."/>
            <person name="Fomenkov A.I."/>
            <person name="Roberts R.J."/>
            <person name="Karnachuk O.V."/>
            <person name="Novikov A."/>
            <person name="Grabovich M.Y."/>
        </authorList>
    </citation>
    <scope>NUCLEOTIDE SEQUENCE</scope>
    <source>
        <strain evidence="3">A1</strain>
    </source>
</reference>
<dbReference type="AlphaFoldDB" id="A0A975IH38"/>
<feature type="signal peptide" evidence="2">
    <location>
        <begin position="1"/>
        <end position="20"/>
    </location>
</feature>
<feature type="region of interest" description="Disordered" evidence="1">
    <location>
        <begin position="167"/>
        <end position="190"/>
    </location>
</feature>
<keyword evidence="2" id="KW-0732">Signal</keyword>
<name>A0A975IH38_9GAMM</name>
<dbReference type="Proteomes" id="UP000672009">
    <property type="component" value="Chromosome"/>
</dbReference>
<dbReference type="KEGG" id="tun:J9260_10845"/>
<keyword evidence="4" id="KW-1185">Reference proteome</keyword>
<feature type="compositionally biased region" description="Basic and acidic residues" evidence="1">
    <location>
        <begin position="167"/>
        <end position="179"/>
    </location>
</feature>
<evidence type="ECO:0000256" key="2">
    <source>
        <dbReference type="SAM" id="SignalP"/>
    </source>
</evidence>
<evidence type="ECO:0008006" key="5">
    <source>
        <dbReference type="Google" id="ProtNLM"/>
    </source>
</evidence>
<proteinExistence type="predicted"/>
<evidence type="ECO:0000313" key="3">
    <source>
        <dbReference type="EMBL" id="QTR52235.1"/>
    </source>
</evidence>
<feature type="chain" id="PRO_5038112353" description="DUF1795 domain-containing protein" evidence="2">
    <location>
        <begin position="21"/>
        <end position="330"/>
    </location>
</feature>
<dbReference type="RefSeq" id="WP_210217791.1">
    <property type="nucleotide sequence ID" value="NZ_CP072793.1"/>
</dbReference>
<evidence type="ECO:0000256" key="1">
    <source>
        <dbReference type="SAM" id="MobiDB-lite"/>
    </source>
</evidence>